<evidence type="ECO:0000313" key="3">
    <source>
        <dbReference type="Proteomes" id="UP000245712"/>
    </source>
</evidence>
<feature type="transmembrane region" description="Helical" evidence="1">
    <location>
        <begin position="20"/>
        <end position="42"/>
    </location>
</feature>
<dbReference type="Pfam" id="PF04341">
    <property type="entry name" value="DUF485"/>
    <property type="match status" value="1"/>
</dbReference>
<dbReference type="InterPro" id="IPR007436">
    <property type="entry name" value="DUF485"/>
</dbReference>
<dbReference type="Proteomes" id="UP000245712">
    <property type="component" value="Unassembled WGS sequence"/>
</dbReference>
<gene>
    <name evidence="2" type="ORF">C7402_12349</name>
</gene>
<organism evidence="2 3">
    <name type="scientific">Paraburkholderia unamae</name>
    <dbReference type="NCBI Taxonomy" id="219649"/>
    <lineage>
        <taxon>Bacteria</taxon>
        <taxon>Pseudomonadati</taxon>
        <taxon>Pseudomonadota</taxon>
        <taxon>Betaproteobacteria</taxon>
        <taxon>Burkholderiales</taxon>
        <taxon>Burkholderiaceae</taxon>
        <taxon>Paraburkholderia</taxon>
    </lineage>
</organism>
<keyword evidence="1" id="KW-0812">Transmembrane</keyword>
<keyword evidence="3" id="KW-1185">Reference proteome</keyword>
<evidence type="ECO:0000313" key="2">
    <source>
        <dbReference type="EMBL" id="PVX72810.1"/>
    </source>
</evidence>
<proteinExistence type="predicted"/>
<comment type="caution">
    <text evidence="2">The sequence shown here is derived from an EMBL/GenBank/DDBJ whole genome shotgun (WGS) entry which is preliminary data.</text>
</comment>
<keyword evidence="1" id="KW-0472">Membrane</keyword>
<reference evidence="2 3" key="1">
    <citation type="submission" date="2018-05" db="EMBL/GenBank/DDBJ databases">
        <title>Genomic Encyclopedia of Type Strains, Phase IV (KMG-V): Genome sequencing to study the core and pangenomes of soil and plant-associated prokaryotes.</title>
        <authorList>
            <person name="Whitman W."/>
        </authorList>
    </citation>
    <scope>NUCLEOTIDE SEQUENCE [LARGE SCALE GENOMIC DNA]</scope>
    <source>
        <strain evidence="2 3">SCZa-39</strain>
    </source>
</reference>
<accession>A0ABX5KDY9</accession>
<keyword evidence="1" id="KW-1133">Transmembrane helix</keyword>
<dbReference type="EMBL" id="QEOB01000023">
    <property type="protein sequence ID" value="PVX72810.1"/>
    <property type="molecule type" value="Genomic_DNA"/>
</dbReference>
<protein>
    <submittedName>
        <fullName evidence="2">Uncharacterized protein DUF485</fullName>
    </submittedName>
</protein>
<evidence type="ECO:0000256" key="1">
    <source>
        <dbReference type="SAM" id="Phobius"/>
    </source>
</evidence>
<name>A0ABX5KDY9_9BURK</name>
<feature type="transmembrane region" description="Helical" evidence="1">
    <location>
        <begin position="54"/>
        <end position="80"/>
    </location>
</feature>
<sequence length="87" mass="8959">MDTAGIPLCASSSDRDEHTGLGITLTVIQVAVFFTFISLCTFHPALLEKDVFDIGIPLSFLSGLAVIACGIVLTAVYVGVANSGAGE</sequence>